<keyword evidence="2" id="KW-1185">Reference proteome</keyword>
<gene>
    <name evidence="1" type="ORF">LLUT_LOCUS29503</name>
</gene>
<dbReference type="Proteomes" id="UP001497480">
    <property type="component" value="Unassembled WGS sequence"/>
</dbReference>
<evidence type="ECO:0000313" key="1">
    <source>
        <dbReference type="EMBL" id="CAL0328443.1"/>
    </source>
</evidence>
<accession>A0AAV1Y469</accession>
<dbReference type="AlphaFoldDB" id="A0AAV1Y469"/>
<organism evidence="1 2">
    <name type="scientific">Lupinus luteus</name>
    <name type="common">European yellow lupine</name>
    <dbReference type="NCBI Taxonomy" id="3873"/>
    <lineage>
        <taxon>Eukaryota</taxon>
        <taxon>Viridiplantae</taxon>
        <taxon>Streptophyta</taxon>
        <taxon>Embryophyta</taxon>
        <taxon>Tracheophyta</taxon>
        <taxon>Spermatophyta</taxon>
        <taxon>Magnoliopsida</taxon>
        <taxon>eudicotyledons</taxon>
        <taxon>Gunneridae</taxon>
        <taxon>Pentapetalae</taxon>
        <taxon>rosids</taxon>
        <taxon>fabids</taxon>
        <taxon>Fabales</taxon>
        <taxon>Fabaceae</taxon>
        <taxon>Papilionoideae</taxon>
        <taxon>50 kb inversion clade</taxon>
        <taxon>genistoids sensu lato</taxon>
        <taxon>core genistoids</taxon>
        <taxon>Genisteae</taxon>
        <taxon>Lupinus</taxon>
    </lineage>
</organism>
<protein>
    <submittedName>
        <fullName evidence="1">Uncharacterized protein</fullName>
    </submittedName>
</protein>
<dbReference type="EMBL" id="CAXHTB010000021">
    <property type="protein sequence ID" value="CAL0328443.1"/>
    <property type="molecule type" value="Genomic_DNA"/>
</dbReference>
<proteinExistence type="predicted"/>
<dbReference type="PANTHER" id="PTHR34222:SF99">
    <property type="entry name" value="PROTEIN, PUTATIVE-RELATED"/>
    <property type="match status" value="1"/>
</dbReference>
<comment type="caution">
    <text evidence="1">The sequence shown here is derived from an EMBL/GenBank/DDBJ whole genome shotgun (WGS) entry which is preliminary data.</text>
</comment>
<evidence type="ECO:0000313" key="2">
    <source>
        <dbReference type="Proteomes" id="UP001497480"/>
    </source>
</evidence>
<dbReference type="PANTHER" id="PTHR34222">
    <property type="entry name" value="GAG_PRE-INTEGRS DOMAIN-CONTAINING PROTEIN"/>
    <property type="match status" value="1"/>
</dbReference>
<sequence length="108" mass="12849">MYYYGDIFRISELLGEIHTYRQDKMSIGSYFTHIKGLWQELDNFRPISTCSYLNKCEYGLISVIRSYREHDNVICFLKGLNQYEVVRLQIRLMDPLPNVNKAFSLLIQ</sequence>
<reference evidence="1 2" key="1">
    <citation type="submission" date="2024-03" db="EMBL/GenBank/DDBJ databases">
        <authorList>
            <person name="Martinez-Hernandez J."/>
        </authorList>
    </citation>
    <scope>NUCLEOTIDE SEQUENCE [LARGE SCALE GENOMIC DNA]</scope>
</reference>
<name>A0AAV1Y469_LUPLU</name>